<evidence type="ECO:0000313" key="3">
    <source>
        <dbReference type="Proteomes" id="UP001321760"/>
    </source>
</evidence>
<sequence length="180" mass="19900">MSAPAQNAAGPQKPGPLSDADMDDWKARINDVLARPSEHVNSKSPETAQPWTTAFFGCFNPIDLCLMTWCIPCVTFGKTHHRLRKGNNMEEYEPINTSCLLFCGSTCFGLHWIPMSLQRAEIRARYNLQGSCLVDIATACCCGLCDLVQQDKEVDIHEKGGPAPIQQQYQSSGGMEYGQK</sequence>
<proteinExistence type="predicted"/>
<keyword evidence="3" id="KW-1185">Reference proteome</keyword>
<organism evidence="2 3">
    <name type="scientific">Podospora aff. communis PSN243</name>
    <dbReference type="NCBI Taxonomy" id="3040156"/>
    <lineage>
        <taxon>Eukaryota</taxon>
        <taxon>Fungi</taxon>
        <taxon>Dikarya</taxon>
        <taxon>Ascomycota</taxon>
        <taxon>Pezizomycotina</taxon>
        <taxon>Sordariomycetes</taxon>
        <taxon>Sordariomycetidae</taxon>
        <taxon>Sordariales</taxon>
        <taxon>Podosporaceae</taxon>
        <taxon>Podospora</taxon>
    </lineage>
</organism>
<dbReference type="EMBL" id="MU865936">
    <property type="protein sequence ID" value="KAK4449665.1"/>
    <property type="molecule type" value="Genomic_DNA"/>
</dbReference>
<feature type="region of interest" description="Disordered" evidence="1">
    <location>
        <begin position="1"/>
        <end position="22"/>
    </location>
</feature>
<evidence type="ECO:0000256" key="1">
    <source>
        <dbReference type="SAM" id="MobiDB-lite"/>
    </source>
</evidence>
<dbReference type="NCBIfam" id="TIGR01571">
    <property type="entry name" value="A_thal_Cys_rich"/>
    <property type="match status" value="1"/>
</dbReference>
<dbReference type="Pfam" id="PF04749">
    <property type="entry name" value="PLAC8"/>
    <property type="match status" value="1"/>
</dbReference>
<feature type="region of interest" description="Disordered" evidence="1">
    <location>
        <begin position="158"/>
        <end position="180"/>
    </location>
</feature>
<protein>
    <submittedName>
        <fullName evidence="2">PLAC8 family-domain-containing protein</fullName>
    </submittedName>
</protein>
<name>A0AAV9GMG5_9PEZI</name>
<reference evidence="2" key="2">
    <citation type="submission" date="2023-05" db="EMBL/GenBank/DDBJ databases">
        <authorList>
            <consortium name="Lawrence Berkeley National Laboratory"/>
            <person name="Steindorff A."/>
            <person name="Hensen N."/>
            <person name="Bonometti L."/>
            <person name="Westerberg I."/>
            <person name="Brannstrom I.O."/>
            <person name="Guillou S."/>
            <person name="Cros-Aarteil S."/>
            <person name="Calhoun S."/>
            <person name="Haridas S."/>
            <person name="Kuo A."/>
            <person name="Mondo S."/>
            <person name="Pangilinan J."/>
            <person name="Riley R."/>
            <person name="Labutti K."/>
            <person name="Andreopoulos B."/>
            <person name="Lipzen A."/>
            <person name="Chen C."/>
            <person name="Yanf M."/>
            <person name="Daum C."/>
            <person name="Ng V."/>
            <person name="Clum A."/>
            <person name="Ohm R."/>
            <person name="Martin F."/>
            <person name="Silar P."/>
            <person name="Natvig D."/>
            <person name="Lalanne C."/>
            <person name="Gautier V."/>
            <person name="Ament-Velasquez S.L."/>
            <person name="Kruys A."/>
            <person name="Hutchinson M.I."/>
            <person name="Powell A.J."/>
            <person name="Barry K."/>
            <person name="Miller A.N."/>
            <person name="Grigoriev I.V."/>
            <person name="Debuchy R."/>
            <person name="Gladieux P."/>
            <person name="Thoren M.H."/>
            <person name="Johannesson H."/>
        </authorList>
    </citation>
    <scope>NUCLEOTIDE SEQUENCE</scope>
    <source>
        <strain evidence="2">PSN243</strain>
    </source>
</reference>
<evidence type="ECO:0000313" key="2">
    <source>
        <dbReference type="EMBL" id="KAK4449665.1"/>
    </source>
</evidence>
<accession>A0AAV9GMG5</accession>
<dbReference type="Proteomes" id="UP001321760">
    <property type="component" value="Unassembled WGS sequence"/>
</dbReference>
<comment type="caution">
    <text evidence="2">The sequence shown here is derived from an EMBL/GenBank/DDBJ whole genome shotgun (WGS) entry which is preliminary data.</text>
</comment>
<dbReference type="InterPro" id="IPR006461">
    <property type="entry name" value="PLAC_motif_containing"/>
</dbReference>
<reference evidence="2" key="1">
    <citation type="journal article" date="2023" name="Mol. Phylogenet. Evol.">
        <title>Genome-scale phylogeny and comparative genomics of the fungal order Sordariales.</title>
        <authorList>
            <person name="Hensen N."/>
            <person name="Bonometti L."/>
            <person name="Westerberg I."/>
            <person name="Brannstrom I.O."/>
            <person name="Guillou S."/>
            <person name="Cros-Aarteil S."/>
            <person name="Calhoun S."/>
            <person name="Haridas S."/>
            <person name="Kuo A."/>
            <person name="Mondo S."/>
            <person name="Pangilinan J."/>
            <person name="Riley R."/>
            <person name="LaButti K."/>
            <person name="Andreopoulos B."/>
            <person name="Lipzen A."/>
            <person name="Chen C."/>
            <person name="Yan M."/>
            <person name="Daum C."/>
            <person name="Ng V."/>
            <person name="Clum A."/>
            <person name="Steindorff A."/>
            <person name="Ohm R.A."/>
            <person name="Martin F."/>
            <person name="Silar P."/>
            <person name="Natvig D.O."/>
            <person name="Lalanne C."/>
            <person name="Gautier V."/>
            <person name="Ament-Velasquez S.L."/>
            <person name="Kruys A."/>
            <person name="Hutchinson M.I."/>
            <person name="Powell A.J."/>
            <person name="Barry K."/>
            <person name="Miller A.N."/>
            <person name="Grigoriev I.V."/>
            <person name="Debuchy R."/>
            <person name="Gladieux P."/>
            <person name="Hiltunen Thoren M."/>
            <person name="Johannesson H."/>
        </authorList>
    </citation>
    <scope>NUCLEOTIDE SEQUENCE</scope>
    <source>
        <strain evidence="2">PSN243</strain>
    </source>
</reference>
<gene>
    <name evidence="2" type="ORF">QBC34DRAFT_463007</name>
</gene>
<dbReference type="PANTHER" id="PTHR15907">
    <property type="entry name" value="DUF614 FAMILY PROTEIN-RELATED"/>
    <property type="match status" value="1"/>
</dbReference>
<dbReference type="AlphaFoldDB" id="A0AAV9GMG5"/>